<feature type="region of interest" description="Disordered" evidence="9">
    <location>
        <begin position="361"/>
        <end position="384"/>
    </location>
</feature>
<dbReference type="GO" id="GO:0008023">
    <property type="term" value="C:transcription elongation factor complex"/>
    <property type="evidence" value="ECO:0007669"/>
    <property type="project" value="TreeGrafter"/>
</dbReference>
<comment type="pathway">
    <text evidence="3">tRNA modification; 5-methoxycarbonylmethyl-2-thiouridine-tRNA biosynthesis.</text>
</comment>
<comment type="subcellular location">
    <subcellularLocation>
        <location evidence="2">Cytoplasm</location>
    </subcellularLocation>
    <subcellularLocation>
        <location evidence="1">Nucleus</location>
    </subcellularLocation>
</comment>
<name>A0A8H3VT31_9PEZI</name>
<comment type="similarity">
    <text evidence="4">Belongs to the ELP4 family.</text>
</comment>
<keyword evidence="8" id="KW-0539">Nucleus</keyword>
<evidence type="ECO:0000256" key="4">
    <source>
        <dbReference type="ARBA" id="ARBA00007573"/>
    </source>
</evidence>
<evidence type="ECO:0000256" key="6">
    <source>
        <dbReference type="ARBA" id="ARBA00022490"/>
    </source>
</evidence>
<evidence type="ECO:0000313" key="11">
    <source>
        <dbReference type="Proteomes" id="UP000434172"/>
    </source>
</evidence>
<dbReference type="PANTHER" id="PTHR12896:SF1">
    <property type="entry name" value="ELONGATOR COMPLEX PROTEIN 4"/>
    <property type="match status" value="1"/>
</dbReference>
<gene>
    <name evidence="10" type="ORF">GQ607_016812</name>
</gene>
<evidence type="ECO:0000256" key="7">
    <source>
        <dbReference type="ARBA" id="ARBA00022694"/>
    </source>
</evidence>
<dbReference type="Gene3D" id="3.40.50.300">
    <property type="entry name" value="P-loop containing nucleotide triphosphate hydrolases"/>
    <property type="match status" value="1"/>
</dbReference>
<proteinExistence type="inferred from homology"/>
<dbReference type="CDD" id="cd19494">
    <property type="entry name" value="Elp4"/>
    <property type="match status" value="1"/>
</dbReference>
<comment type="caution">
    <text evidence="10">The sequence shown here is derived from an EMBL/GenBank/DDBJ whole genome shotgun (WGS) entry which is preliminary data.</text>
</comment>
<keyword evidence="6" id="KW-0963">Cytoplasm</keyword>
<dbReference type="InterPro" id="IPR027417">
    <property type="entry name" value="P-loop_NTPase"/>
</dbReference>
<evidence type="ECO:0000256" key="3">
    <source>
        <dbReference type="ARBA" id="ARBA00005043"/>
    </source>
</evidence>
<evidence type="ECO:0000256" key="5">
    <source>
        <dbReference type="ARBA" id="ARBA00020265"/>
    </source>
</evidence>
<dbReference type="GO" id="GO:0033588">
    <property type="term" value="C:elongator holoenzyme complex"/>
    <property type="evidence" value="ECO:0007669"/>
    <property type="project" value="InterPro"/>
</dbReference>
<dbReference type="EMBL" id="WOWK01000178">
    <property type="protein sequence ID" value="KAF0315946.1"/>
    <property type="molecule type" value="Genomic_DNA"/>
</dbReference>
<dbReference type="GO" id="GO:0002098">
    <property type="term" value="P:tRNA wobble uridine modification"/>
    <property type="evidence" value="ECO:0007669"/>
    <property type="project" value="InterPro"/>
</dbReference>
<dbReference type="PANTHER" id="PTHR12896">
    <property type="entry name" value="PAX6 NEIGHBOR PROTEIN PAXNEB"/>
    <property type="match status" value="1"/>
</dbReference>
<feature type="compositionally biased region" description="Basic and acidic residues" evidence="9">
    <location>
        <begin position="374"/>
        <end position="384"/>
    </location>
</feature>
<sequence length="384" mass="41435">MSFRKKNVVLGQQARGMVREAGVKKQEISPAVGVRPSPLDGRFTTSTGTGSLDQLLAGHAGLPLGSSILVEESGTTDFAGVLLKYYGAEGLVQGHEVHVLGPTEAWKSELPGLGKTSSSLRGQPASVLNEKMKIAWRYETLNGNKTGTDASQGNANMTDSFCHQFDLSKRLQPSDIKGKLDTTLSFPAMTWSQSSGGADVPSPLDTFIANLSAKLRSSAPDAIHRVLVPSLLSPAIYGSSVCRPQDALQFLHRLRALLRQYSGSLTAVISISTSLYPRSSGLTRWMELLCDSVLELLPLQRKVHIQPNIKSEDVVQGMLKIHSLPVYHERGGGLEGGSSQENLSFRLSSSSGLIFKPYSLPPMLDGDEDTGSNETRKKEEKLGF</sequence>
<dbReference type="GO" id="GO:0005737">
    <property type="term" value="C:cytoplasm"/>
    <property type="evidence" value="ECO:0007669"/>
    <property type="project" value="UniProtKB-SubCell"/>
</dbReference>
<dbReference type="Proteomes" id="UP000434172">
    <property type="component" value="Unassembled WGS sequence"/>
</dbReference>
<dbReference type="OrthoDB" id="289162at2759"/>
<protein>
    <recommendedName>
        <fullName evidence="5">Elongator complex protein 4</fullName>
    </recommendedName>
</protein>
<organism evidence="10 11">
    <name type="scientific">Colletotrichum asianum</name>
    <dbReference type="NCBI Taxonomy" id="702518"/>
    <lineage>
        <taxon>Eukaryota</taxon>
        <taxon>Fungi</taxon>
        <taxon>Dikarya</taxon>
        <taxon>Ascomycota</taxon>
        <taxon>Pezizomycotina</taxon>
        <taxon>Sordariomycetes</taxon>
        <taxon>Hypocreomycetidae</taxon>
        <taxon>Glomerellales</taxon>
        <taxon>Glomerellaceae</taxon>
        <taxon>Colletotrichum</taxon>
        <taxon>Colletotrichum gloeosporioides species complex</taxon>
    </lineage>
</organism>
<keyword evidence="11" id="KW-1185">Reference proteome</keyword>
<dbReference type="Pfam" id="PF05625">
    <property type="entry name" value="PAXNEB"/>
    <property type="match status" value="1"/>
</dbReference>
<dbReference type="AlphaFoldDB" id="A0A8H3VT31"/>
<dbReference type="UniPathway" id="UPA00988"/>
<dbReference type="InterPro" id="IPR008728">
    <property type="entry name" value="Elongator_complex_protein_4"/>
</dbReference>
<evidence type="ECO:0000256" key="2">
    <source>
        <dbReference type="ARBA" id="ARBA00004496"/>
    </source>
</evidence>
<evidence type="ECO:0000256" key="1">
    <source>
        <dbReference type="ARBA" id="ARBA00004123"/>
    </source>
</evidence>
<keyword evidence="7" id="KW-0819">tRNA processing</keyword>
<reference evidence="10 11" key="1">
    <citation type="submission" date="2019-12" db="EMBL/GenBank/DDBJ databases">
        <title>A genome sequence resource for the geographically widespread anthracnose pathogen Colletotrichum asianum.</title>
        <authorList>
            <person name="Meng Y."/>
        </authorList>
    </citation>
    <scope>NUCLEOTIDE SEQUENCE [LARGE SCALE GENOMIC DNA]</scope>
    <source>
        <strain evidence="10 11">ICMP 18580</strain>
    </source>
</reference>
<accession>A0A8H3VT31</accession>
<evidence type="ECO:0000256" key="9">
    <source>
        <dbReference type="SAM" id="MobiDB-lite"/>
    </source>
</evidence>
<evidence type="ECO:0000256" key="8">
    <source>
        <dbReference type="ARBA" id="ARBA00023242"/>
    </source>
</evidence>
<evidence type="ECO:0000313" key="10">
    <source>
        <dbReference type="EMBL" id="KAF0315946.1"/>
    </source>
</evidence>